<accession>A0A447IHC8</accession>
<reference evidence="2 3" key="1">
    <citation type="submission" date="2018-12" db="EMBL/GenBank/DDBJ databases">
        <authorList>
            <person name="Criscuolo A."/>
        </authorList>
    </citation>
    <scope>NUCLEOTIDE SEQUENCE [LARGE SCALE GENOMIC DNA]</scope>
    <source>
        <strain evidence="2">ACIP1116241</strain>
    </source>
</reference>
<dbReference type="InterPro" id="IPR011990">
    <property type="entry name" value="TPR-like_helical_dom_sf"/>
</dbReference>
<protein>
    <recommendedName>
        <fullName evidence="4">DUF924 domain-containing protein</fullName>
    </recommendedName>
</protein>
<evidence type="ECO:0000313" key="3">
    <source>
        <dbReference type="Proteomes" id="UP000270743"/>
    </source>
</evidence>
<dbReference type="Pfam" id="PF06041">
    <property type="entry name" value="DUF924"/>
    <property type="match status" value="1"/>
</dbReference>
<dbReference type="InterPro" id="IPR010323">
    <property type="entry name" value="DUF924"/>
</dbReference>
<dbReference type="SUPFAM" id="SSF48452">
    <property type="entry name" value="TPR-like"/>
    <property type="match status" value="1"/>
</dbReference>
<dbReference type="OrthoDB" id="7593450at2"/>
<evidence type="ECO:0000313" key="2">
    <source>
        <dbReference type="EMBL" id="VDS06898.1"/>
    </source>
</evidence>
<proteinExistence type="predicted"/>
<dbReference type="EMBL" id="UZWE01000012">
    <property type="protein sequence ID" value="VDS06898.1"/>
    <property type="molecule type" value="Genomic_DNA"/>
</dbReference>
<dbReference type="Gene3D" id="1.20.58.320">
    <property type="entry name" value="TPR-like"/>
    <property type="match status" value="1"/>
</dbReference>
<name>A0A447IHC8_9RHOB</name>
<dbReference type="Gene3D" id="1.25.40.10">
    <property type="entry name" value="Tetratricopeptide repeat domain"/>
    <property type="match status" value="1"/>
</dbReference>
<dbReference type="Proteomes" id="UP000270743">
    <property type="component" value="Unassembled WGS sequence"/>
</dbReference>
<sequence length="183" mass="20940">MTTEPATAADVLDFWFSDRMEPNWFAKSDDIDAAIRDRFAATYQAAHRRELDDWAATPEGALALVIVLDQFPRNIFRGSGRAFESNDLALDHARAAVDAGFDQQVDPKRRQFFYLPFMHSEDLPDQTRSVELYEALGDPGSLDFAIQHRDIIQQFGRFPHRNAALDRPNTPDEDEFLKTHHGF</sequence>
<feature type="region of interest" description="Disordered" evidence="1">
    <location>
        <begin position="162"/>
        <end position="183"/>
    </location>
</feature>
<keyword evidence="3" id="KW-1185">Reference proteome</keyword>
<dbReference type="RefSeq" id="WP_126152625.1">
    <property type="nucleotide sequence ID" value="NZ_UZWE01000012.1"/>
</dbReference>
<gene>
    <name evidence="2" type="ORF">PARHAE_00069</name>
</gene>
<evidence type="ECO:0008006" key="4">
    <source>
        <dbReference type="Google" id="ProtNLM"/>
    </source>
</evidence>
<evidence type="ECO:0000256" key="1">
    <source>
        <dbReference type="SAM" id="MobiDB-lite"/>
    </source>
</evidence>
<dbReference type="AlphaFoldDB" id="A0A447IHC8"/>
<organism evidence="2 3">
    <name type="scientific">Paracoccus haematequi</name>
    <dbReference type="NCBI Taxonomy" id="2491866"/>
    <lineage>
        <taxon>Bacteria</taxon>
        <taxon>Pseudomonadati</taxon>
        <taxon>Pseudomonadota</taxon>
        <taxon>Alphaproteobacteria</taxon>
        <taxon>Rhodobacterales</taxon>
        <taxon>Paracoccaceae</taxon>
        <taxon>Paracoccus</taxon>
    </lineage>
</organism>